<accession>A0A833RD63</accession>
<proteinExistence type="predicted"/>
<reference evidence="1" key="1">
    <citation type="submission" date="2019-11" db="EMBL/GenBank/DDBJ databases">
        <title>The nuclear and mitochondrial genomes of Frieseomelitta varia - a highly eusocial stingless bee (Meliponini) with a permanently sterile worker caste.</title>
        <authorList>
            <person name="Freitas F.C.P."/>
            <person name="Lourenco A.P."/>
            <person name="Nunes F.M.F."/>
            <person name="Paschoal A.R."/>
            <person name="Abreu F.C.P."/>
            <person name="Barbin F.O."/>
            <person name="Bataglia L."/>
            <person name="Cardoso-Junior C.A.M."/>
            <person name="Cervoni M.S."/>
            <person name="Silva S.R."/>
            <person name="Dalarmi F."/>
            <person name="Del Lama M.A."/>
            <person name="Depintor T.S."/>
            <person name="Ferreira K.M."/>
            <person name="Goria P.S."/>
            <person name="Jaskot M.C."/>
            <person name="Lago D.C."/>
            <person name="Luna-Lucena D."/>
            <person name="Moda L.M."/>
            <person name="Nascimento L."/>
            <person name="Pedrino M."/>
            <person name="Rabico F.O."/>
            <person name="Sanches F.C."/>
            <person name="Santos D.E."/>
            <person name="Santos C.G."/>
            <person name="Vieira J."/>
            <person name="Lopes T.F."/>
            <person name="Barchuk A.R."/>
            <person name="Hartfelder K."/>
            <person name="Simoes Z.L.P."/>
            <person name="Bitondi M.M.G."/>
            <person name="Pinheiro D.G."/>
        </authorList>
    </citation>
    <scope>NUCLEOTIDE SEQUENCE</scope>
    <source>
        <strain evidence="1">USP_RPSP 00005682</strain>
        <tissue evidence="1">Whole individual</tissue>
    </source>
</reference>
<comment type="caution">
    <text evidence="1">The sequence shown here is derived from an EMBL/GenBank/DDBJ whole genome shotgun (WGS) entry which is preliminary data.</text>
</comment>
<sequence length="87" mass="10284">MASNQDQESWLWKFEPVSPNGTLSNEFEDDWFLFDDKSVDPTKEVIEPIKHETHPTRAEVATKLLEKLDEWIKEDILQAKQFIETHI</sequence>
<gene>
    <name evidence="1" type="ORF">E2986_06539</name>
</gene>
<keyword evidence="2" id="KW-1185">Reference proteome</keyword>
<evidence type="ECO:0000313" key="1">
    <source>
        <dbReference type="EMBL" id="KAF3421209.1"/>
    </source>
</evidence>
<protein>
    <submittedName>
        <fullName evidence="1">Uncharacterized protein</fullName>
    </submittedName>
</protein>
<dbReference type="Proteomes" id="UP000655588">
    <property type="component" value="Unassembled WGS sequence"/>
</dbReference>
<dbReference type="EMBL" id="WNWW01000881">
    <property type="protein sequence ID" value="KAF3421209.1"/>
    <property type="molecule type" value="Genomic_DNA"/>
</dbReference>
<evidence type="ECO:0000313" key="2">
    <source>
        <dbReference type="Proteomes" id="UP000655588"/>
    </source>
</evidence>
<dbReference type="AlphaFoldDB" id="A0A833RD63"/>
<organism evidence="1 2">
    <name type="scientific">Frieseomelitta varia</name>
    <dbReference type="NCBI Taxonomy" id="561572"/>
    <lineage>
        <taxon>Eukaryota</taxon>
        <taxon>Metazoa</taxon>
        <taxon>Ecdysozoa</taxon>
        <taxon>Arthropoda</taxon>
        <taxon>Hexapoda</taxon>
        <taxon>Insecta</taxon>
        <taxon>Pterygota</taxon>
        <taxon>Neoptera</taxon>
        <taxon>Endopterygota</taxon>
        <taxon>Hymenoptera</taxon>
        <taxon>Apocrita</taxon>
        <taxon>Aculeata</taxon>
        <taxon>Apoidea</taxon>
        <taxon>Anthophila</taxon>
        <taxon>Apidae</taxon>
        <taxon>Frieseomelitta</taxon>
    </lineage>
</organism>
<name>A0A833RD63_9HYME</name>